<dbReference type="RefSeq" id="WP_047976156.1">
    <property type="nucleotide sequence ID" value="NZ_JWIZ01000011.1"/>
</dbReference>
<dbReference type="AlphaFoldDB" id="A0A0J5P742"/>
<gene>
    <name evidence="1" type="ORF">RO21_02135</name>
</gene>
<keyword evidence="2" id="KW-1185">Reference proteome</keyword>
<dbReference type="PATRIC" id="fig|67855.3.peg.118"/>
<evidence type="ECO:0000313" key="1">
    <source>
        <dbReference type="EMBL" id="KMK52213.1"/>
    </source>
</evidence>
<organism evidence="1 2">
    <name type="scientific">Muribacter muris</name>
    <dbReference type="NCBI Taxonomy" id="67855"/>
    <lineage>
        <taxon>Bacteria</taxon>
        <taxon>Pseudomonadati</taxon>
        <taxon>Pseudomonadota</taxon>
        <taxon>Gammaproteobacteria</taxon>
        <taxon>Pasteurellales</taxon>
        <taxon>Pasteurellaceae</taxon>
        <taxon>Muribacter</taxon>
    </lineage>
</organism>
<evidence type="ECO:0000313" key="2">
    <source>
        <dbReference type="Proteomes" id="UP000036270"/>
    </source>
</evidence>
<dbReference type="EMBL" id="JWIZ01000011">
    <property type="protein sequence ID" value="KMK52213.1"/>
    <property type="molecule type" value="Genomic_DNA"/>
</dbReference>
<protein>
    <submittedName>
        <fullName evidence="1">Uncharacterized protein</fullName>
    </submittedName>
</protein>
<reference evidence="1 2" key="1">
    <citation type="submission" date="2014-12" db="EMBL/GenBank/DDBJ databases">
        <title>Reclassification of Actinobacillus muris as Muribacter muris.</title>
        <authorList>
            <person name="Christensen H."/>
            <person name="Nicklas W."/>
            <person name="Bisgaard M."/>
        </authorList>
    </citation>
    <scope>NUCLEOTIDE SEQUENCE [LARGE SCALE GENOMIC DNA]</scope>
    <source>
        <strain evidence="1 2">Ackerman80-443D</strain>
    </source>
</reference>
<accession>A0A0J5P742</accession>
<sequence length="138" mass="16212">MKEIQSKLIKEKIGFSIVCLYSGVIKFNEFKQWLYNLINNTDVDKLPSYIWDLIDVETGENANISLIVDSDTNSGLDEEQENALMAIALERDPILFKDFDPHITKKKAFRAFKRFPSVLNRVKEEFYFIEELQKIREN</sequence>
<proteinExistence type="predicted"/>
<dbReference type="Proteomes" id="UP000036270">
    <property type="component" value="Unassembled WGS sequence"/>
</dbReference>
<dbReference type="STRING" id="67855.RO21_02135"/>
<name>A0A0J5P742_9PAST</name>
<comment type="caution">
    <text evidence="1">The sequence shown here is derived from an EMBL/GenBank/DDBJ whole genome shotgun (WGS) entry which is preliminary data.</text>
</comment>